<gene>
    <name evidence="1" type="ORF">PFISCL1PPCAC_21474</name>
</gene>
<comment type="caution">
    <text evidence="1">The sequence shown here is derived from an EMBL/GenBank/DDBJ whole genome shotgun (WGS) entry which is preliminary data.</text>
</comment>
<accession>A0AAV5WJW9</accession>
<evidence type="ECO:0008006" key="3">
    <source>
        <dbReference type="Google" id="ProtNLM"/>
    </source>
</evidence>
<feature type="non-terminal residue" evidence="1">
    <location>
        <position position="1"/>
    </location>
</feature>
<keyword evidence="2" id="KW-1185">Reference proteome</keyword>
<feature type="non-terminal residue" evidence="1">
    <location>
        <position position="152"/>
    </location>
</feature>
<dbReference type="AlphaFoldDB" id="A0AAV5WJW9"/>
<proteinExistence type="predicted"/>
<reference evidence="1" key="1">
    <citation type="submission" date="2023-10" db="EMBL/GenBank/DDBJ databases">
        <title>Genome assembly of Pristionchus species.</title>
        <authorList>
            <person name="Yoshida K."/>
            <person name="Sommer R.J."/>
        </authorList>
    </citation>
    <scope>NUCLEOTIDE SEQUENCE</scope>
    <source>
        <strain evidence="1">RS5133</strain>
    </source>
</reference>
<dbReference type="Proteomes" id="UP001432322">
    <property type="component" value="Unassembled WGS sequence"/>
</dbReference>
<protein>
    <recommendedName>
        <fullName evidence="3">F-box domain-containing protein</fullName>
    </recommendedName>
</protein>
<organism evidence="1 2">
    <name type="scientific">Pristionchus fissidentatus</name>
    <dbReference type="NCBI Taxonomy" id="1538716"/>
    <lineage>
        <taxon>Eukaryota</taxon>
        <taxon>Metazoa</taxon>
        <taxon>Ecdysozoa</taxon>
        <taxon>Nematoda</taxon>
        <taxon>Chromadorea</taxon>
        <taxon>Rhabditida</taxon>
        <taxon>Rhabditina</taxon>
        <taxon>Diplogasteromorpha</taxon>
        <taxon>Diplogasteroidea</taxon>
        <taxon>Neodiplogasteridae</taxon>
        <taxon>Pristionchus</taxon>
    </lineage>
</organism>
<evidence type="ECO:0000313" key="2">
    <source>
        <dbReference type="Proteomes" id="UP001432322"/>
    </source>
</evidence>
<evidence type="ECO:0000313" key="1">
    <source>
        <dbReference type="EMBL" id="GMT30177.1"/>
    </source>
</evidence>
<dbReference type="EMBL" id="BTSY01000005">
    <property type="protein sequence ID" value="GMT30177.1"/>
    <property type="molecule type" value="Genomic_DNA"/>
</dbReference>
<sequence>VNQFINLQMDEQQAEEERETFPLLDFPNEIVVKILEYVREWHLWPFCVNKRIVSLFSREDKNPRTVAIITTEECSMITSSGRPLISSSMERVMERLDQLLSNANLSKLTLIFDRGNPFHKSLVSYAMSLTVPKLDISCTYENGQRHAALSNL</sequence>
<name>A0AAV5WJW9_9BILA</name>